<dbReference type="Pfam" id="PF01177">
    <property type="entry name" value="Asp_Glu_race"/>
    <property type="match status" value="1"/>
</dbReference>
<protein>
    <submittedName>
        <fullName evidence="3">Aspartate racemase</fullName>
        <ecNumber evidence="3">5.1.1.13</ecNumber>
    </submittedName>
</protein>
<gene>
    <name evidence="3" type="ordered locus">Sden_1468</name>
</gene>
<dbReference type="Gene3D" id="3.40.50.1860">
    <property type="match status" value="2"/>
</dbReference>
<dbReference type="Proteomes" id="UP000001982">
    <property type="component" value="Chromosome"/>
</dbReference>
<sequence>MERIGLLGGMSWPSTIEYYRLLNEKAQAHLGEGHSARLLLSSMDYFDIRQHYPNGWDKIYPILQRELQYLNDLCPSCILICNNTLHQAFDAIKDKLNLSVPVFHMADLTAQHVYQKGHKKVLLTGTQYTMESGYYSNKIAAHGIEVIVPALEERIHIQSMQQSIAKGHATEQFTAAFEKILANYLDCDAVITACTELPLVITPTITQLEIVDPMAIQCDAAFKFACAMPS</sequence>
<reference evidence="3 4" key="1">
    <citation type="submission" date="2006-03" db="EMBL/GenBank/DDBJ databases">
        <title>Complete sequence of Shewanella denitrificans OS217.</title>
        <authorList>
            <consortium name="US DOE Joint Genome Institute"/>
            <person name="Copeland A."/>
            <person name="Lucas S."/>
            <person name="Lapidus A."/>
            <person name="Barry K."/>
            <person name="Detter J.C."/>
            <person name="Glavina del Rio T."/>
            <person name="Hammon N."/>
            <person name="Israni S."/>
            <person name="Dalin E."/>
            <person name="Tice H."/>
            <person name="Pitluck S."/>
            <person name="Brettin T."/>
            <person name="Bruce D."/>
            <person name="Han C."/>
            <person name="Tapia R."/>
            <person name="Gilna P."/>
            <person name="Kiss H."/>
            <person name="Schmutz J."/>
            <person name="Larimer F."/>
            <person name="Land M."/>
            <person name="Hauser L."/>
            <person name="Kyrpides N."/>
            <person name="Lykidis A."/>
            <person name="Richardson P."/>
        </authorList>
    </citation>
    <scope>NUCLEOTIDE SEQUENCE [LARGE SCALE GENOMIC DNA]</scope>
    <source>
        <strain evidence="4">OS217 / ATCC BAA-1090 / DSM 15013</strain>
    </source>
</reference>
<evidence type="ECO:0000256" key="2">
    <source>
        <dbReference type="ARBA" id="ARBA00023235"/>
    </source>
</evidence>
<dbReference type="InterPro" id="IPR001920">
    <property type="entry name" value="Asp/Glu_race"/>
</dbReference>
<dbReference type="HOGENOM" id="CLU_055360_1_0_6"/>
<accession>Q12P73</accession>
<dbReference type="eggNOG" id="COG1794">
    <property type="taxonomic scope" value="Bacteria"/>
</dbReference>
<keyword evidence="2 3" id="KW-0413">Isomerase</keyword>
<dbReference type="InterPro" id="IPR004380">
    <property type="entry name" value="Asp_race"/>
</dbReference>
<evidence type="ECO:0000313" key="4">
    <source>
        <dbReference type="Proteomes" id="UP000001982"/>
    </source>
</evidence>
<dbReference type="GO" id="GO:0047689">
    <property type="term" value="F:aspartate racemase activity"/>
    <property type="evidence" value="ECO:0007669"/>
    <property type="project" value="UniProtKB-EC"/>
</dbReference>
<dbReference type="KEGG" id="sdn:Sden_1468"/>
<keyword evidence="4" id="KW-1185">Reference proteome</keyword>
<dbReference type="PROSITE" id="PS00924">
    <property type="entry name" value="ASP_GLU_RACEMASE_2"/>
    <property type="match status" value="1"/>
</dbReference>
<evidence type="ECO:0000313" key="3">
    <source>
        <dbReference type="EMBL" id="ABE54753.1"/>
    </source>
</evidence>
<dbReference type="RefSeq" id="WP_011495911.1">
    <property type="nucleotide sequence ID" value="NC_007954.1"/>
</dbReference>
<dbReference type="AlphaFoldDB" id="Q12P73"/>
<name>Q12P73_SHEDO</name>
<dbReference type="PANTHER" id="PTHR21198:SF7">
    <property type="entry name" value="ASPARTATE-GLUTAMATE RACEMASE FAMILY"/>
    <property type="match status" value="1"/>
</dbReference>
<dbReference type="PANTHER" id="PTHR21198">
    <property type="entry name" value="GLUTAMATE RACEMASE"/>
    <property type="match status" value="1"/>
</dbReference>
<dbReference type="InterPro" id="IPR015942">
    <property type="entry name" value="Asp/Glu/hydantoin_racemase"/>
</dbReference>
<dbReference type="EMBL" id="CP000302">
    <property type="protein sequence ID" value="ABE54753.1"/>
    <property type="molecule type" value="Genomic_DNA"/>
</dbReference>
<dbReference type="OrthoDB" id="9803739at2"/>
<dbReference type="InterPro" id="IPR033134">
    <property type="entry name" value="Asp/Glu_racemase_AS_2"/>
</dbReference>
<dbReference type="STRING" id="318161.Sden_1468"/>
<dbReference type="SUPFAM" id="SSF53681">
    <property type="entry name" value="Aspartate/glutamate racemase"/>
    <property type="match status" value="2"/>
</dbReference>
<organism evidence="3 4">
    <name type="scientific">Shewanella denitrificans (strain OS217 / ATCC BAA-1090 / DSM 15013)</name>
    <dbReference type="NCBI Taxonomy" id="318161"/>
    <lineage>
        <taxon>Bacteria</taxon>
        <taxon>Pseudomonadati</taxon>
        <taxon>Pseudomonadota</taxon>
        <taxon>Gammaproteobacteria</taxon>
        <taxon>Alteromonadales</taxon>
        <taxon>Shewanellaceae</taxon>
        <taxon>Shewanella</taxon>
    </lineage>
</organism>
<dbReference type="NCBIfam" id="TIGR00035">
    <property type="entry name" value="asp_race"/>
    <property type="match status" value="1"/>
</dbReference>
<comment type="similarity">
    <text evidence="1">Belongs to the aspartate/glutamate racemases family.</text>
</comment>
<proteinExistence type="inferred from homology"/>
<dbReference type="EC" id="5.1.1.13" evidence="3"/>
<evidence type="ECO:0000256" key="1">
    <source>
        <dbReference type="ARBA" id="ARBA00007847"/>
    </source>
</evidence>